<evidence type="ECO:0000256" key="2">
    <source>
        <dbReference type="ARBA" id="ARBA00011738"/>
    </source>
</evidence>
<comment type="similarity">
    <text evidence="10">Belongs to the class-II aminoacyl-tRNA synthetase family. ProS type 1 subfamily.</text>
</comment>
<dbReference type="InterPro" id="IPR045864">
    <property type="entry name" value="aa-tRNA-synth_II/BPL/LPL"/>
</dbReference>
<dbReference type="InterPro" id="IPR002316">
    <property type="entry name" value="Pro-tRNA-ligase_IIa"/>
</dbReference>
<keyword evidence="3 10" id="KW-0963">Cytoplasm</keyword>
<protein>
    <recommendedName>
        <fullName evidence="10">Proline--tRNA ligase</fullName>
        <ecNumber evidence="10">6.1.1.15</ecNumber>
    </recommendedName>
    <alternativeName>
        <fullName evidence="10">Prolyl-tRNA synthetase</fullName>
        <shortName evidence="10">ProRS</shortName>
    </alternativeName>
</protein>
<dbReference type="GO" id="GO:0006433">
    <property type="term" value="P:prolyl-tRNA aminoacylation"/>
    <property type="evidence" value="ECO:0007669"/>
    <property type="project" value="UniProtKB-UniRule"/>
</dbReference>
<evidence type="ECO:0000256" key="7">
    <source>
        <dbReference type="ARBA" id="ARBA00022917"/>
    </source>
</evidence>
<dbReference type="GO" id="GO:0004827">
    <property type="term" value="F:proline-tRNA ligase activity"/>
    <property type="evidence" value="ECO:0007669"/>
    <property type="project" value="UniProtKB-UniRule"/>
</dbReference>
<dbReference type="PRINTS" id="PR01046">
    <property type="entry name" value="TRNASYNTHPRO"/>
</dbReference>
<dbReference type="InterPro" id="IPR044140">
    <property type="entry name" value="ProRS_anticodon_short"/>
</dbReference>
<comment type="subunit">
    <text evidence="2 10">Homodimer.</text>
</comment>
<evidence type="ECO:0000313" key="13">
    <source>
        <dbReference type="Proteomes" id="UP000504714"/>
    </source>
</evidence>
<feature type="domain" description="Aminoacyl-transfer RNA synthetases class-II family profile" evidence="11">
    <location>
        <begin position="33"/>
        <end position="473"/>
    </location>
</feature>
<dbReference type="NCBIfam" id="TIGR00409">
    <property type="entry name" value="proS_fam_II"/>
    <property type="match status" value="1"/>
</dbReference>
<dbReference type="CDD" id="cd00861">
    <property type="entry name" value="ProRS_anticodon_short"/>
    <property type="match status" value="1"/>
</dbReference>
<dbReference type="GO" id="GO:0002161">
    <property type="term" value="F:aminoacyl-tRNA deacylase activity"/>
    <property type="evidence" value="ECO:0007669"/>
    <property type="project" value="InterPro"/>
</dbReference>
<accession>A0A6L2ZPV8</accession>
<dbReference type="InterPro" id="IPR006195">
    <property type="entry name" value="aa-tRNA-synth_II"/>
</dbReference>
<dbReference type="EC" id="6.1.1.15" evidence="10"/>
<dbReference type="FunFam" id="3.40.50.800:FF:000006">
    <property type="entry name" value="Proline--tRNA ligase"/>
    <property type="match status" value="1"/>
</dbReference>
<dbReference type="FunFam" id="3.90.960.10:FF:000001">
    <property type="entry name" value="Proline--tRNA ligase"/>
    <property type="match status" value="1"/>
</dbReference>
<dbReference type="NCBIfam" id="NF006625">
    <property type="entry name" value="PRK09194.1"/>
    <property type="match status" value="1"/>
</dbReference>
<evidence type="ECO:0000256" key="9">
    <source>
        <dbReference type="ARBA" id="ARBA00047671"/>
    </source>
</evidence>
<dbReference type="PROSITE" id="PS50862">
    <property type="entry name" value="AA_TRNA_LIGASE_II"/>
    <property type="match status" value="1"/>
</dbReference>
<dbReference type="CDD" id="cd04334">
    <property type="entry name" value="ProRS-INS"/>
    <property type="match status" value="1"/>
</dbReference>
<evidence type="ECO:0000259" key="11">
    <source>
        <dbReference type="PROSITE" id="PS50862"/>
    </source>
</evidence>
<dbReference type="PANTHER" id="PTHR42753">
    <property type="entry name" value="MITOCHONDRIAL RIBOSOME PROTEIN L39/PROLYL-TRNA LIGASE FAMILY MEMBER"/>
    <property type="match status" value="1"/>
</dbReference>
<dbReference type="SUPFAM" id="SSF52954">
    <property type="entry name" value="Class II aaRS ABD-related"/>
    <property type="match status" value="1"/>
</dbReference>
<dbReference type="InterPro" id="IPR036621">
    <property type="entry name" value="Anticodon-bd_dom_sf"/>
</dbReference>
<dbReference type="GO" id="GO:0005829">
    <property type="term" value="C:cytosol"/>
    <property type="evidence" value="ECO:0007669"/>
    <property type="project" value="TreeGrafter"/>
</dbReference>
<keyword evidence="7 10" id="KW-0648">Protein biosynthesis</keyword>
<keyword evidence="5 10" id="KW-0547">Nucleotide-binding</keyword>
<dbReference type="FunFam" id="3.30.930.10:FF:000043">
    <property type="entry name" value="Proline--tRNA ligase"/>
    <property type="match status" value="1"/>
</dbReference>
<organism evidence="12 13">
    <name type="scientific">Candidatus Regiella insecticola</name>
    <dbReference type="NCBI Taxonomy" id="138073"/>
    <lineage>
        <taxon>Bacteria</taxon>
        <taxon>Pseudomonadati</taxon>
        <taxon>Pseudomonadota</taxon>
        <taxon>Gammaproteobacteria</taxon>
        <taxon>Enterobacterales</taxon>
        <taxon>Enterobacteriaceae</taxon>
        <taxon>aphid secondary symbionts</taxon>
        <taxon>Candidatus Regiella</taxon>
    </lineage>
</organism>
<dbReference type="AlphaFoldDB" id="A0A6L2ZPV8"/>
<dbReference type="InterPro" id="IPR023717">
    <property type="entry name" value="Pro-tRNA-Synthase_IIa_type1"/>
</dbReference>
<dbReference type="Gene3D" id="3.30.930.10">
    <property type="entry name" value="Bira Bifunctional Protein, Domain 2"/>
    <property type="match status" value="2"/>
</dbReference>
<evidence type="ECO:0000256" key="6">
    <source>
        <dbReference type="ARBA" id="ARBA00022840"/>
    </source>
</evidence>
<dbReference type="Gene3D" id="3.40.50.800">
    <property type="entry name" value="Anticodon-binding domain"/>
    <property type="match status" value="1"/>
</dbReference>
<comment type="subcellular location">
    <subcellularLocation>
        <location evidence="1 10">Cytoplasm</location>
    </subcellularLocation>
</comment>
<dbReference type="InterPro" id="IPR004154">
    <property type="entry name" value="Anticodon-bd"/>
</dbReference>
<evidence type="ECO:0000256" key="3">
    <source>
        <dbReference type="ARBA" id="ARBA00022490"/>
    </source>
</evidence>
<keyword evidence="8 10" id="KW-0030">Aminoacyl-tRNA synthetase</keyword>
<dbReference type="InterPro" id="IPR007214">
    <property type="entry name" value="YbaK/aa-tRNA-synth-assoc-dom"/>
</dbReference>
<dbReference type="Gene3D" id="3.90.960.10">
    <property type="entry name" value="YbaK/aminoacyl-tRNA synthetase-associated domain"/>
    <property type="match status" value="1"/>
</dbReference>
<dbReference type="InterPro" id="IPR002314">
    <property type="entry name" value="aa-tRNA-synt_IIb"/>
</dbReference>
<dbReference type="Proteomes" id="UP000504714">
    <property type="component" value="Unassembled WGS sequence"/>
</dbReference>
<evidence type="ECO:0000256" key="5">
    <source>
        <dbReference type="ARBA" id="ARBA00022741"/>
    </source>
</evidence>
<comment type="function">
    <text evidence="10">Catalyzes the attachment of proline to tRNA(Pro) in a two-step reaction: proline is first activated by ATP to form Pro-AMP and then transferred to the acceptor end of tRNA(Pro). As ProRS can inadvertently accommodate and process non-cognate amino acids such as alanine and cysteine, to avoid such errors it has two additional distinct editing activities against alanine. One activity is designated as 'pretransfer' editing and involves the tRNA(Pro)-independent hydrolysis of activated Ala-AMP. The other activity is designated 'posttransfer' editing and involves deacylation of mischarged Ala-tRNA(Pro). The misacylated Cys-tRNA(Pro) is not edited by ProRS.</text>
</comment>
<dbReference type="EMBL" id="BLXO01000004">
    <property type="protein sequence ID" value="GFN46582.1"/>
    <property type="molecule type" value="Genomic_DNA"/>
</dbReference>
<dbReference type="Pfam" id="PF04073">
    <property type="entry name" value="tRNA_edit"/>
    <property type="match status" value="1"/>
</dbReference>
<gene>
    <name evidence="10 12" type="primary">proS</name>
    <name evidence="12" type="ORF">RINTU1_22720</name>
</gene>
<comment type="catalytic activity">
    <reaction evidence="9 10">
        <text>tRNA(Pro) + L-proline + ATP = L-prolyl-tRNA(Pro) + AMP + diphosphate</text>
        <dbReference type="Rhea" id="RHEA:14305"/>
        <dbReference type="Rhea" id="RHEA-COMP:9700"/>
        <dbReference type="Rhea" id="RHEA-COMP:9702"/>
        <dbReference type="ChEBI" id="CHEBI:30616"/>
        <dbReference type="ChEBI" id="CHEBI:33019"/>
        <dbReference type="ChEBI" id="CHEBI:60039"/>
        <dbReference type="ChEBI" id="CHEBI:78442"/>
        <dbReference type="ChEBI" id="CHEBI:78532"/>
        <dbReference type="ChEBI" id="CHEBI:456215"/>
        <dbReference type="EC" id="6.1.1.15"/>
    </reaction>
</comment>
<dbReference type="InterPro" id="IPR033730">
    <property type="entry name" value="ProRS_core_prok"/>
</dbReference>
<dbReference type="PIRSF" id="PIRSF001535">
    <property type="entry name" value="ProRS_1"/>
    <property type="match status" value="1"/>
</dbReference>
<dbReference type="InterPro" id="IPR004500">
    <property type="entry name" value="Pro-tRNA-synth_IIa_bac-type"/>
</dbReference>
<keyword evidence="6 10" id="KW-0067">ATP-binding</keyword>
<dbReference type="Pfam" id="PF00587">
    <property type="entry name" value="tRNA-synt_2b"/>
    <property type="match status" value="1"/>
</dbReference>
<evidence type="ECO:0000313" key="12">
    <source>
        <dbReference type="EMBL" id="GFN46582.1"/>
    </source>
</evidence>
<comment type="caution">
    <text evidence="12">The sequence shown here is derived from an EMBL/GenBank/DDBJ whole genome shotgun (WGS) entry which is preliminary data.</text>
</comment>
<evidence type="ECO:0000256" key="10">
    <source>
        <dbReference type="HAMAP-Rule" id="MF_01569"/>
    </source>
</evidence>
<evidence type="ECO:0000256" key="4">
    <source>
        <dbReference type="ARBA" id="ARBA00022598"/>
    </source>
</evidence>
<dbReference type="HAMAP" id="MF_01569">
    <property type="entry name" value="Pro_tRNA_synth_type1"/>
    <property type="match status" value="1"/>
</dbReference>
<dbReference type="InterPro" id="IPR050062">
    <property type="entry name" value="Pro-tRNA_synthetase"/>
</dbReference>
<dbReference type="GO" id="GO:0005524">
    <property type="term" value="F:ATP binding"/>
    <property type="evidence" value="ECO:0007669"/>
    <property type="project" value="UniProtKB-UniRule"/>
</dbReference>
<dbReference type="RefSeq" id="WP_176488208.1">
    <property type="nucleotide sequence ID" value="NZ_BLXO01000004.1"/>
</dbReference>
<dbReference type="PANTHER" id="PTHR42753:SF2">
    <property type="entry name" value="PROLINE--TRNA LIGASE"/>
    <property type="match status" value="1"/>
</dbReference>
<proteinExistence type="inferred from homology"/>
<evidence type="ECO:0000256" key="8">
    <source>
        <dbReference type="ARBA" id="ARBA00023146"/>
    </source>
</evidence>
<dbReference type="CDD" id="cd00779">
    <property type="entry name" value="ProRS_core_prok"/>
    <property type="match status" value="1"/>
</dbReference>
<dbReference type="SUPFAM" id="SSF55826">
    <property type="entry name" value="YbaK/ProRS associated domain"/>
    <property type="match status" value="1"/>
</dbReference>
<keyword evidence="4 10" id="KW-0436">Ligase</keyword>
<reference evidence="12 13" key="1">
    <citation type="submission" date="2020-06" db="EMBL/GenBank/DDBJ databases">
        <title>The genome sequence of Candidatus Regiella insecticola strain Tut.</title>
        <authorList>
            <person name="Nikoh N."/>
            <person name="Tsuchida T."/>
            <person name="Koga R."/>
            <person name="Oshima K."/>
            <person name="Hattori M."/>
            <person name="Fukatsu T."/>
        </authorList>
    </citation>
    <scope>NUCLEOTIDE SEQUENCE [LARGE SCALE GENOMIC DNA]</scope>
    <source>
        <strain evidence="12 13">Tut</strain>
    </source>
</reference>
<dbReference type="SUPFAM" id="SSF55681">
    <property type="entry name" value="Class II aaRS and biotin synthetases"/>
    <property type="match status" value="1"/>
</dbReference>
<dbReference type="InterPro" id="IPR036754">
    <property type="entry name" value="YbaK/aa-tRNA-synt-asso_dom_sf"/>
</dbReference>
<comment type="domain">
    <text evidence="10">Consists of three domains: the N-terminal catalytic domain, the editing domain and the C-terminal anticodon-binding domain.</text>
</comment>
<dbReference type="FunFam" id="3.30.930.10:FF:000097">
    <property type="entry name" value="Proline--tRNA ligase"/>
    <property type="match status" value="1"/>
</dbReference>
<sequence length="597" mass="66934">MRTSQYLLATQKEIPADAESISHKLMLRAGMIQQVTSGLYTWLPTGLRVLKKVENIVREEMNNAGAIEVSMPMVQPADLWQESGRWDKYGSELLRFVNRHERHFVLGPTHEEVITALVRNQIKSYKQLPLNLFQIQTKFRDEIRPRFGVMRAREFLMKDAYSFHTTQESLQETYDTMHATYSKIFSRIGLDFRAVQADTGSIGGNRSHEFQVLADSGEDDIVFSTNSNFAANIELAEAVAPTQSRTEATEALRIIDTPHVKSIADLVTQFKMPIEKTVKTLLVRAAKESGHKLIALLLRGDHDLNTTKIEKLSAKKLSQVAVPLAFADKEEIRAALGAEPGSLGPMNLNLPIIADHSVAVMNDFSAGANIDGKHYFGINWERDLPLPQVADIRNVVVGDASPDGQGTLLLKRGIEVGHIFQLGTQYSKIMNATIENKEGKKQAITMGCYGIGVSRIVAAAIEQNYDESGILWPEAITPFQVVIVPINMHKSFRVQEQAEALYKALSDHGIEVILDDRKEHPGVMFTDMELIGVPHSIVISEKNLNNQEVEYKNRRSSEKQMIKSDKIIDFLITQITKHKAPCQPHSAIHDEKSQHDR</sequence>
<name>A0A6L2ZPV8_9ENTR</name>
<evidence type="ECO:0000256" key="1">
    <source>
        <dbReference type="ARBA" id="ARBA00004496"/>
    </source>
</evidence>
<dbReference type="Pfam" id="PF03129">
    <property type="entry name" value="HGTP_anticodon"/>
    <property type="match status" value="1"/>
</dbReference>